<organism evidence="1 2">
    <name type="scientific">Mycena rosella</name>
    <name type="common">Pink bonnet</name>
    <name type="synonym">Agaricus rosellus</name>
    <dbReference type="NCBI Taxonomy" id="1033263"/>
    <lineage>
        <taxon>Eukaryota</taxon>
        <taxon>Fungi</taxon>
        <taxon>Dikarya</taxon>
        <taxon>Basidiomycota</taxon>
        <taxon>Agaricomycotina</taxon>
        <taxon>Agaricomycetes</taxon>
        <taxon>Agaricomycetidae</taxon>
        <taxon>Agaricales</taxon>
        <taxon>Marasmiineae</taxon>
        <taxon>Mycenaceae</taxon>
        <taxon>Mycena</taxon>
    </lineage>
</organism>
<proteinExistence type="predicted"/>
<evidence type="ECO:0000313" key="2">
    <source>
        <dbReference type="Proteomes" id="UP001221757"/>
    </source>
</evidence>
<dbReference type="Proteomes" id="UP001221757">
    <property type="component" value="Unassembled WGS sequence"/>
</dbReference>
<reference evidence="1" key="1">
    <citation type="submission" date="2023-03" db="EMBL/GenBank/DDBJ databases">
        <title>Massive genome expansion in bonnet fungi (Mycena s.s.) driven by repeated elements and novel gene families across ecological guilds.</title>
        <authorList>
            <consortium name="Lawrence Berkeley National Laboratory"/>
            <person name="Harder C.B."/>
            <person name="Miyauchi S."/>
            <person name="Viragh M."/>
            <person name="Kuo A."/>
            <person name="Thoen E."/>
            <person name="Andreopoulos B."/>
            <person name="Lu D."/>
            <person name="Skrede I."/>
            <person name="Drula E."/>
            <person name="Henrissat B."/>
            <person name="Morin E."/>
            <person name="Kohler A."/>
            <person name="Barry K."/>
            <person name="LaButti K."/>
            <person name="Morin E."/>
            <person name="Salamov A."/>
            <person name="Lipzen A."/>
            <person name="Mereny Z."/>
            <person name="Hegedus B."/>
            <person name="Baldrian P."/>
            <person name="Stursova M."/>
            <person name="Weitz H."/>
            <person name="Taylor A."/>
            <person name="Grigoriev I.V."/>
            <person name="Nagy L.G."/>
            <person name="Martin F."/>
            <person name="Kauserud H."/>
        </authorList>
    </citation>
    <scope>NUCLEOTIDE SEQUENCE</scope>
    <source>
        <strain evidence="1">CBHHK067</strain>
    </source>
</reference>
<dbReference type="AlphaFoldDB" id="A0AAD7BQF4"/>
<protein>
    <submittedName>
        <fullName evidence="1">Uncharacterized protein</fullName>
    </submittedName>
</protein>
<accession>A0AAD7BQF4</accession>
<gene>
    <name evidence="1" type="ORF">B0H17DRAFT_1150844</name>
</gene>
<evidence type="ECO:0000313" key="1">
    <source>
        <dbReference type="EMBL" id="KAJ7627881.1"/>
    </source>
</evidence>
<sequence length="570" mass="62902">MTIRVGTVPTIGGNSSLASHMIVARIWLRDVHPVPTAAQLPLAGGSAPRYRMSAIATVANFLWSNLHLLLLTKASNHTIMFGELRWLGLSVVVLSVATAAPECPEQTSHSPRPAPRQWAPCLSANLRKPRRPAGHITPTIASAPLPPVVVNTIAVFDWNQNPSLQKVCKIGQDKCNRWDHVWDDLPHAEMKSAGRTVRDIFLSTEWEPQHRDGLPKTGAWNQCEIDLCHGIFGTKISAGYTLPAPITTYFGYWLGAEIDKPRTNTSSGARTISVCSGFFDLCPEPVTKISRDGSWKGVPSRYFGAKYAVAQVDLALVPRPSLWKTIPMLRFPFGREKYVTDTMDSGSNQTQRWYSLSDPAGCDCQDTAVGLLNIHGAVCWVLATSKEHEESVGKMLHMHHRQEQIRVEGSVGLRKFAADAWAPYPLLGGGGRWLWWHGAHCRGAGRGECDVCWTELCDHVLTAQQELLTEQVSNPPLLEFNLMVPAPLEAFGRDLGPSFFLNFSRGPDHTRTSGLPRQCPAGSTLITFSLNQAPLIGDLIELFTEVTLKKVQSSSKQWQSGQDREQQQGQ</sequence>
<dbReference type="EMBL" id="JARKIE010000566">
    <property type="protein sequence ID" value="KAJ7627881.1"/>
    <property type="molecule type" value="Genomic_DNA"/>
</dbReference>
<name>A0AAD7BQF4_MYCRO</name>
<comment type="caution">
    <text evidence="1">The sequence shown here is derived from an EMBL/GenBank/DDBJ whole genome shotgun (WGS) entry which is preliminary data.</text>
</comment>
<keyword evidence="2" id="KW-1185">Reference proteome</keyword>